<organism evidence="3 4">
    <name type="scientific">Schaalia odontolytica</name>
    <dbReference type="NCBI Taxonomy" id="1660"/>
    <lineage>
        <taxon>Bacteria</taxon>
        <taxon>Bacillati</taxon>
        <taxon>Actinomycetota</taxon>
        <taxon>Actinomycetes</taxon>
        <taxon>Actinomycetales</taxon>
        <taxon>Actinomycetaceae</taxon>
        <taxon>Schaalia</taxon>
    </lineage>
</organism>
<dbReference type="InterPro" id="IPR029056">
    <property type="entry name" value="Ribokinase-like"/>
</dbReference>
<dbReference type="SUPFAM" id="SSF53613">
    <property type="entry name" value="Ribokinase-like"/>
    <property type="match status" value="1"/>
</dbReference>
<gene>
    <name evidence="3" type="ORF">FOC40_02280</name>
</gene>
<keyword evidence="1" id="KW-0479">Metal-binding</keyword>
<evidence type="ECO:0000256" key="1">
    <source>
        <dbReference type="PIRSR" id="PIRSR605502-1"/>
    </source>
</evidence>
<protein>
    <submittedName>
        <fullName evidence="3">ADP-ribosylglycohydrolase</fullName>
    </submittedName>
</protein>
<comment type="cofactor">
    <cofactor evidence="1">
        <name>Mg(2+)</name>
        <dbReference type="ChEBI" id="CHEBI:18420"/>
    </cofactor>
    <text evidence="1">Binds 2 magnesium ions per subunit.</text>
</comment>
<dbReference type="RefSeq" id="WP_003795894.1">
    <property type="nucleotide sequence ID" value="NZ_CP046315.1"/>
</dbReference>
<dbReference type="SUPFAM" id="SSF101478">
    <property type="entry name" value="ADP-ribosylglycohydrolase"/>
    <property type="match status" value="1"/>
</dbReference>
<keyword evidence="1" id="KW-0460">Magnesium</keyword>
<dbReference type="Gene3D" id="3.40.1190.20">
    <property type="match status" value="1"/>
</dbReference>
<feature type="region of interest" description="Disordered" evidence="2">
    <location>
        <begin position="286"/>
        <end position="323"/>
    </location>
</feature>
<dbReference type="InterPro" id="IPR005502">
    <property type="entry name" value="Ribosyl_crysJ1"/>
</dbReference>
<keyword evidence="3" id="KW-0378">Hydrolase</keyword>
<reference evidence="3 4" key="1">
    <citation type="submission" date="2019-11" db="EMBL/GenBank/DDBJ databases">
        <title>FDA dAtabase for Regulatory Grade micrObial Sequences (FDA-ARGOS): Supporting development and validation of Infectious Disease Dx tests.</title>
        <authorList>
            <person name="Stonesifer R."/>
            <person name="Tallon L."/>
            <person name="Sadzewicz L."/>
            <person name="Vavikolanu K."/>
            <person name="Mehta A."/>
            <person name="Aluvathingal J."/>
            <person name="Nadendla S."/>
            <person name="Myers T."/>
            <person name="Yan Y."/>
            <person name="Sichtig H."/>
        </authorList>
    </citation>
    <scope>NUCLEOTIDE SEQUENCE [LARGE SCALE GENOMIC DNA]</scope>
    <source>
        <strain evidence="3 4">FDAARGOS_732</strain>
    </source>
</reference>
<name>A0A857A590_9ACTO</name>
<feature type="binding site" evidence="1">
    <location>
        <position position="708"/>
    </location>
    <ligand>
        <name>Mg(2+)</name>
        <dbReference type="ChEBI" id="CHEBI:18420"/>
        <label>1</label>
    </ligand>
</feature>
<dbReference type="Proteomes" id="UP000424490">
    <property type="component" value="Chromosome"/>
</dbReference>
<dbReference type="EMBL" id="CP046315">
    <property type="protein sequence ID" value="QGS10342.1"/>
    <property type="molecule type" value="Genomic_DNA"/>
</dbReference>
<dbReference type="Pfam" id="PF03747">
    <property type="entry name" value="ADP_ribosyl_GH"/>
    <property type="match status" value="1"/>
</dbReference>
<dbReference type="InterPro" id="IPR036705">
    <property type="entry name" value="Ribosyl_crysJ1_sf"/>
</dbReference>
<accession>A0A857A590</accession>
<dbReference type="Gene3D" id="1.10.4080.10">
    <property type="entry name" value="ADP-ribosylation/Crystallin J1"/>
    <property type="match status" value="1"/>
</dbReference>
<dbReference type="AlphaFoldDB" id="A0A857A590"/>
<evidence type="ECO:0000256" key="2">
    <source>
        <dbReference type="SAM" id="MobiDB-lite"/>
    </source>
</evidence>
<dbReference type="GO" id="GO:0016787">
    <property type="term" value="F:hydrolase activity"/>
    <property type="evidence" value="ECO:0007669"/>
    <property type="project" value="UniProtKB-KW"/>
</dbReference>
<evidence type="ECO:0000313" key="4">
    <source>
        <dbReference type="Proteomes" id="UP000424490"/>
    </source>
</evidence>
<proteinExistence type="predicted"/>
<evidence type="ECO:0000313" key="3">
    <source>
        <dbReference type="EMBL" id="QGS10342.1"/>
    </source>
</evidence>
<dbReference type="GO" id="GO:0046872">
    <property type="term" value="F:metal ion binding"/>
    <property type="evidence" value="ECO:0007669"/>
    <property type="project" value="UniProtKB-KW"/>
</dbReference>
<sequence length="952" mass="99941">MDLRLPYALGALAGLARADAAHSATLEVPNRPVGAVVTSAIAVATRLMKAPDGLRSIRSGRWSTPAASADARLLCAIPVGIALSTVDLEAFAETVWFACGCTNRNEFQSAALLAAAVSIGINTQRRSHIDTLWDAVDVVSAVSPRGEEDGGADVLEVAQRTLKAVANTQSDLRSSPTPVLQETLSDCTPSSRIVPLAFFLAASPQGADEASKCFALSGSPALCEAVAETLSGVFAPSGVLSDLDLAQCSEDVHVDWLGIAGQLLELYPPAPIDWIRRALGDAIPRVPRRDPSPFEASESGASTRADADDQSADEPRDSNAAGASSGRVIIMSELMLRFDRRTKDERIPTGAEWSTREGVHLARPFPAMRAARAMGVEVVSLSPIGEGPRASIIADALAREGIIDAGPRVTRCDNGFASPVTTQAGGYKNARISGMPEDAWDEVIRTLGRSDVLYIDASIEDNPPVLAAAEHALAHLPRHVRVVLDVSGAFIGPRSLPNDNVLMVLDQGSVEPLGMRFMSDRTAFDASRVPAHAASFILSLFHRSALISTMTYESFLARPRHATDEASEPRTRFHAPTVVSTDHDGAYSVWTGALASALAEGNAIERSIILANCAGALASTMPGPASCPTREQIEASARALPERDDVELERRARALGALAGVVFGDAIGIPAMGMPTEQVQELYHRSSSLKDAPTSHPAMPGAPAGTLTAVTSEVLASSSALLSEGTSPLRGEAKDRAGDELAGSRYVLRAIPVGIATVTTDPEAFAEAVWQACGNENLTRQEFQAAALVAAAISLGIDKKNYRASGIVSFLQEVINYVADLPPHGSASSGPDVLQATCKAIGIVLHFGDDIYERLRESIGTSADPTQSVPAAFALVDKSESRFAATNAAILGGETSLIAAISSAVQGAICGITMFSPDDLATIERVSHPGIAPLAERLVERRVHVSDDATSN</sequence>